<dbReference type="CDD" id="cd07389">
    <property type="entry name" value="MPP_PhoD"/>
    <property type="match status" value="1"/>
</dbReference>
<feature type="domain" description="PhoD-like phosphatase" evidence="2">
    <location>
        <begin position="569"/>
        <end position="731"/>
    </location>
</feature>
<dbReference type="EMBL" id="KN824285">
    <property type="protein sequence ID" value="KIM30155.1"/>
    <property type="molecule type" value="Genomic_DNA"/>
</dbReference>
<dbReference type="AlphaFoldDB" id="A0A0C3B066"/>
<protein>
    <recommendedName>
        <fullName evidence="2">PhoD-like phosphatase domain-containing protein</fullName>
    </recommendedName>
</protein>
<gene>
    <name evidence="3" type="ORF">M408DRAFT_294374</name>
</gene>
<dbReference type="InterPro" id="IPR043904">
    <property type="entry name" value="PhoD_2-like"/>
</dbReference>
<feature type="region of interest" description="Disordered" evidence="1">
    <location>
        <begin position="36"/>
        <end position="105"/>
    </location>
</feature>
<dbReference type="InterPro" id="IPR018946">
    <property type="entry name" value="PhoD-like_MPP"/>
</dbReference>
<feature type="region of interest" description="Disordered" evidence="1">
    <location>
        <begin position="164"/>
        <end position="198"/>
    </location>
</feature>
<dbReference type="Gene3D" id="3.60.21.70">
    <property type="entry name" value="PhoD-like phosphatase"/>
    <property type="match status" value="1"/>
</dbReference>
<feature type="compositionally biased region" description="Pro residues" evidence="1">
    <location>
        <begin position="217"/>
        <end position="226"/>
    </location>
</feature>
<dbReference type="PANTHER" id="PTHR46689">
    <property type="entry name" value="MEMBRANE PROTEIN, PUTATIVE-RELATED"/>
    <property type="match status" value="1"/>
</dbReference>
<dbReference type="Pfam" id="PF19050">
    <property type="entry name" value="PhoD_2"/>
    <property type="match status" value="2"/>
</dbReference>
<feature type="region of interest" description="Disordered" evidence="1">
    <location>
        <begin position="212"/>
        <end position="235"/>
    </location>
</feature>
<feature type="compositionally biased region" description="Pro residues" evidence="1">
    <location>
        <begin position="47"/>
        <end position="56"/>
    </location>
</feature>
<proteinExistence type="predicted"/>
<dbReference type="GO" id="GO:0016020">
    <property type="term" value="C:membrane"/>
    <property type="evidence" value="ECO:0007669"/>
    <property type="project" value="TreeGrafter"/>
</dbReference>
<feature type="compositionally biased region" description="Polar residues" evidence="1">
    <location>
        <begin position="174"/>
        <end position="198"/>
    </location>
</feature>
<evidence type="ECO:0000259" key="2">
    <source>
        <dbReference type="Pfam" id="PF19050"/>
    </source>
</evidence>
<name>A0A0C3B066_SERVB</name>
<dbReference type="PANTHER" id="PTHR46689:SF1">
    <property type="entry name" value="PHOD-LIKE PHOSPHATASE DOMAIN-CONTAINING PROTEIN"/>
    <property type="match status" value="1"/>
</dbReference>
<evidence type="ECO:0000313" key="4">
    <source>
        <dbReference type="Proteomes" id="UP000054097"/>
    </source>
</evidence>
<dbReference type="STRING" id="933852.A0A0C3B066"/>
<dbReference type="InterPro" id="IPR038607">
    <property type="entry name" value="PhoD-like_sf"/>
</dbReference>
<evidence type="ECO:0000313" key="3">
    <source>
        <dbReference type="EMBL" id="KIM30155.1"/>
    </source>
</evidence>
<feature type="domain" description="PhoD-like phosphatase" evidence="2">
    <location>
        <begin position="276"/>
        <end position="550"/>
    </location>
</feature>
<organism evidence="3 4">
    <name type="scientific">Serendipita vermifera MAFF 305830</name>
    <dbReference type="NCBI Taxonomy" id="933852"/>
    <lineage>
        <taxon>Eukaryota</taxon>
        <taxon>Fungi</taxon>
        <taxon>Dikarya</taxon>
        <taxon>Basidiomycota</taxon>
        <taxon>Agaricomycotina</taxon>
        <taxon>Agaricomycetes</taxon>
        <taxon>Sebacinales</taxon>
        <taxon>Serendipitaceae</taxon>
        <taxon>Serendipita</taxon>
    </lineage>
</organism>
<dbReference type="Proteomes" id="UP000054097">
    <property type="component" value="Unassembled WGS sequence"/>
</dbReference>
<reference evidence="4" key="2">
    <citation type="submission" date="2015-01" db="EMBL/GenBank/DDBJ databases">
        <title>Evolutionary Origins and Diversification of the Mycorrhizal Mutualists.</title>
        <authorList>
            <consortium name="DOE Joint Genome Institute"/>
            <consortium name="Mycorrhizal Genomics Consortium"/>
            <person name="Kohler A."/>
            <person name="Kuo A."/>
            <person name="Nagy L.G."/>
            <person name="Floudas D."/>
            <person name="Copeland A."/>
            <person name="Barry K.W."/>
            <person name="Cichocki N."/>
            <person name="Veneault-Fourrey C."/>
            <person name="LaButti K."/>
            <person name="Lindquist E.A."/>
            <person name="Lipzen A."/>
            <person name="Lundell T."/>
            <person name="Morin E."/>
            <person name="Murat C."/>
            <person name="Riley R."/>
            <person name="Ohm R."/>
            <person name="Sun H."/>
            <person name="Tunlid A."/>
            <person name="Henrissat B."/>
            <person name="Grigoriev I.V."/>
            <person name="Hibbett D.S."/>
            <person name="Martin F."/>
        </authorList>
    </citation>
    <scope>NUCLEOTIDE SEQUENCE [LARGE SCALE GENOMIC DNA]</scope>
    <source>
        <strain evidence="4">MAFF 305830</strain>
    </source>
</reference>
<reference evidence="3 4" key="1">
    <citation type="submission" date="2014-04" db="EMBL/GenBank/DDBJ databases">
        <authorList>
            <consortium name="DOE Joint Genome Institute"/>
            <person name="Kuo A."/>
            <person name="Zuccaro A."/>
            <person name="Kohler A."/>
            <person name="Nagy L.G."/>
            <person name="Floudas D."/>
            <person name="Copeland A."/>
            <person name="Barry K.W."/>
            <person name="Cichocki N."/>
            <person name="Veneault-Fourrey C."/>
            <person name="LaButti K."/>
            <person name="Lindquist E.A."/>
            <person name="Lipzen A."/>
            <person name="Lundell T."/>
            <person name="Morin E."/>
            <person name="Murat C."/>
            <person name="Sun H."/>
            <person name="Tunlid A."/>
            <person name="Henrissat B."/>
            <person name="Grigoriev I.V."/>
            <person name="Hibbett D.S."/>
            <person name="Martin F."/>
            <person name="Nordberg H.P."/>
            <person name="Cantor M.N."/>
            <person name="Hua S.X."/>
        </authorList>
    </citation>
    <scope>NUCLEOTIDE SEQUENCE [LARGE SCALE GENOMIC DNA]</scope>
    <source>
        <strain evidence="3 4">MAFF 305830</strain>
    </source>
</reference>
<feature type="compositionally biased region" description="Basic residues" evidence="1">
    <location>
        <begin position="65"/>
        <end position="75"/>
    </location>
</feature>
<dbReference type="HOGENOM" id="CLU_000998_1_0_1"/>
<accession>A0A0C3B066</accession>
<evidence type="ECO:0000256" key="1">
    <source>
        <dbReference type="SAM" id="MobiDB-lite"/>
    </source>
</evidence>
<sequence length="762" mass="85015">MDETGWQAMRAANATYRAPYERNPDGSYRPVVTVNPINGPAIRQHPPGHPGAPSAPFPSVNHGQHGQHGHLHPHAHSPPSQGGYHAPANHPAPWMPDGRQHRERAKTLSAVERSNSYIPMAKMEPHLQVLCGPLLRYDTIENGVWYGAVMIVTADAGSIYEPHPRVTLEHDPQNPLTRMSSDPASYHSSPLSPTLSGFSHASHPSNLYPGGPAFLNAPPPVSPRSPSPSTKRSDVTAEELWVYNGPYGTCTFWRAMIQITLAPHEMGITYRVNGGQGIQFFVPGRNQELRWAAHSCNGFSAGINADDFKGPGHASGFDPVWTDLLEKHAAKPFHALVGGGDQLYCDSLMREPELQEFVALKTGKEKIAYPVSEALRLAVDRFYFSHYCLVFRHGKFAQANSSIPMVNMLDDHDMIDGYGSYPEDLQRSPLFQIIGNRAYHFFLLFQCFVYDEVDGIETEHGKHIMRSMMFGGPGPYIPYLSHSISTYLGPSTWMVMLDCRAERTLQQVCSEATYRRLFDTLWSLPENVKHVVLQLGIPIAYPRMNFLESALELSFNPLVALGKKDKLGLGSMVNKFNKDAELLDDLMDHWTSKTHKKERNWFIEQLQNFAQLRQIRVTFLSGDVHCAAVGVLKTLSVQGSKHGPALNPVNDHRYMLNIVTSAIVNTPPPNGVLSMVSSLSDKVHKTMHYAQTDETMIPLFQTDTDGKPLKSKNIMGRRNYTIVEYDTRTDELCFDIRVEKVKGVGTTVGYPIRAPRPGWQAP</sequence>
<keyword evidence="4" id="KW-1185">Reference proteome</keyword>
<dbReference type="OrthoDB" id="2419400at2759"/>